<dbReference type="GO" id="GO:0000794">
    <property type="term" value="C:condensed nuclear chromosome"/>
    <property type="evidence" value="ECO:0007669"/>
    <property type="project" value="TreeGrafter"/>
</dbReference>
<dbReference type="KEGG" id="act:ACLA_033590"/>
<dbReference type="EMBL" id="DS027056">
    <property type="protein sequence ID" value="EAW09156.1"/>
    <property type="molecule type" value="Genomic_DNA"/>
</dbReference>
<dbReference type="AlphaFoldDB" id="A1CJ32"/>
<organism evidence="6 7">
    <name type="scientific">Aspergillus clavatus (strain ATCC 1007 / CBS 513.65 / DSM 816 / NCTC 3887 / NRRL 1 / QM 1276 / 107)</name>
    <dbReference type="NCBI Taxonomy" id="344612"/>
    <lineage>
        <taxon>Eukaryota</taxon>
        <taxon>Fungi</taxon>
        <taxon>Dikarya</taxon>
        <taxon>Ascomycota</taxon>
        <taxon>Pezizomycotina</taxon>
        <taxon>Eurotiomycetes</taxon>
        <taxon>Eurotiomycetidae</taxon>
        <taxon>Eurotiales</taxon>
        <taxon>Aspergillaceae</taxon>
        <taxon>Aspergillus</taxon>
        <taxon>Aspergillus subgen. Fumigati</taxon>
    </lineage>
</organism>
<dbReference type="OrthoDB" id="272266at2759"/>
<evidence type="ECO:0000256" key="4">
    <source>
        <dbReference type="ARBA" id="ARBA00023254"/>
    </source>
</evidence>
<evidence type="ECO:0000313" key="7">
    <source>
        <dbReference type="Proteomes" id="UP000006701"/>
    </source>
</evidence>
<dbReference type="STRING" id="344612.A1CJ32"/>
<name>A1CJ32_ASPCL</name>
<feature type="coiled-coil region" evidence="5">
    <location>
        <begin position="33"/>
        <end position="75"/>
    </location>
</feature>
<dbReference type="HOGENOM" id="CLU_1602304_0_0_1"/>
<keyword evidence="3" id="KW-0539">Nucleus</keyword>
<keyword evidence="4" id="KW-0469">Meiosis</keyword>
<dbReference type="GO" id="GO:0003690">
    <property type="term" value="F:double-stranded DNA binding"/>
    <property type="evidence" value="ECO:0007669"/>
    <property type="project" value="TreeGrafter"/>
</dbReference>
<dbReference type="GO" id="GO:0120231">
    <property type="term" value="C:DNA recombinase auxiliary factor complex"/>
    <property type="evidence" value="ECO:0007669"/>
    <property type="project" value="TreeGrafter"/>
</dbReference>
<dbReference type="Proteomes" id="UP000006701">
    <property type="component" value="Unassembled WGS sequence"/>
</dbReference>
<evidence type="ECO:0000256" key="3">
    <source>
        <dbReference type="ARBA" id="ARBA00023242"/>
    </source>
</evidence>
<evidence type="ECO:0000256" key="1">
    <source>
        <dbReference type="ARBA" id="ARBA00004123"/>
    </source>
</evidence>
<sequence>MTQKKAKQADVSDDAVNDETTLILDYLRKQTVYHALQEASDEASKEAAAAIDEKIQQLQNQLVSLKTSEKEARIELAALSAKPLLSDLRHSVDQLVQETQIILGRLEKIERKDSVDVSPEEKAELAKEWKRWNQIATVRKGIFRDLWNPADPIEQESLGLEGSPTN</sequence>
<dbReference type="GO" id="GO:0000709">
    <property type="term" value="P:meiotic joint molecule formation"/>
    <property type="evidence" value="ECO:0007669"/>
    <property type="project" value="TreeGrafter"/>
</dbReference>
<evidence type="ECO:0008006" key="8">
    <source>
        <dbReference type="Google" id="ProtNLM"/>
    </source>
</evidence>
<keyword evidence="7" id="KW-1185">Reference proteome</keyword>
<evidence type="ECO:0000256" key="2">
    <source>
        <dbReference type="ARBA" id="ARBA00023172"/>
    </source>
</evidence>
<reference evidence="6 7" key="1">
    <citation type="journal article" date="2008" name="PLoS Genet.">
        <title>Genomic islands in the pathogenic filamentous fungus Aspergillus fumigatus.</title>
        <authorList>
            <person name="Fedorova N.D."/>
            <person name="Khaldi N."/>
            <person name="Joardar V.S."/>
            <person name="Maiti R."/>
            <person name="Amedeo P."/>
            <person name="Anderson M.J."/>
            <person name="Crabtree J."/>
            <person name="Silva J.C."/>
            <person name="Badger J.H."/>
            <person name="Albarraq A."/>
            <person name="Angiuoli S."/>
            <person name="Bussey H."/>
            <person name="Bowyer P."/>
            <person name="Cotty P.J."/>
            <person name="Dyer P.S."/>
            <person name="Egan A."/>
            <person name="Galens K."/>
            <person name="Fraser-Liggett C.M."/>
            <person name="Haas B.J."/>
            <person name="Inman J.M."/>
            <person name="Kent R."/>
            <person name="Lemieux S."/>
            <person name="Malavazi I."/>
            <person name="Orvis J."/>
            <person name="Roemer T."/>
            <person name="Ronning C.M."/>
            <person name="Sundaram J.P."/>
            <person name="Sutton G."/>
            <person name="Turner G."/>
            <person name="Venter J.C."/>
            <person name="White O.R."/>
            <person name="Whitty B.R."/>
            <person name="Youngman P."/>
            <person name="Wolfe K.H."/>
            <person name="Goldman G.H."/>
            <person name="Wortman J.R."/>
            <person name="Jiang B."/>
            <person name="Denning D.W."/>
            <person name="Nierman W.C."/>
        </authorList>
    </citation>
    <scope>NUCLEOTIDE SEQUENCE [LARGE SCALE GENOMIC DNA]</scope>
    <source>
        <strain evidence="7">ATCC 1007 / CBS 513.65 / DSM 816 / NCTC 3887 / NRRL 1</strain>
    </source>
</reference>
<dbReference type="PANTHER" id="PTHR15938">
    <property type="entry name" value="TBP-1 INTERACTING PROTEIN"/>
    <property type="match status" value="1"/>
</dbReference>
<proteinExistence type="predicted"/>
<dbReference type="GO" id="GO:0120230">
    <property type="term" value="F:recombinase activator activity"/>
    <property type="evidence" value="ECO:0007669"/>
    <property type="project" value="TreeGrafter"/>
</dbReference>
<dbReference type="GeneID" id="4703377"/>
<protein>
    <recommendedName>
        <fullName evidence="8">TBP interacting domain protein</fullName>
    </recommendedName>
</protein>
<dbReference type="OMA" id="RWNQIAT"/>
<evidence type="ECO:0000256" key="5">
    <source>
        <dbReference type="SAM" id="Coils"/>
    </source>
</evidence>
<comment type="subcellular location">
    <subcellularLocation>
        <location evidence="1">Nucleus</location>
    </subcellularLocation>
</comment>
<dbReference type="RefSeq" id="XP_001270582.1">
    <property type="nucleotide sequence ID" value="XM_001270581.1"/>
</dbReference>
<evidence type="ECO:0000313" key="6">
    <source>
        <dbReference type="EMBL" id="EAW09156.1"/>
    </source>
</evidence>
<dbReference type="GO" id="GO:0007129">
    <property type="term" value="P:homologous chromosome pairing at meiosis"/>
    <property type="evidence" value="ECO:0007669"/>
    <property type="project" value="TreeGrafter"/>
</dbReference>
<accession>A1CJ32</accession>
<dbReference type="GO" id="GO:0010774">
    <property type="term" value="P:meiotic strand invasion involved in reciprocal meiotic recombination"/>
    <property type="evidence" value="ECO:0007669"/>
    <property type="project" value="TreeGrafter"/>
</dbReference>
<dbReference type="VEuPathDB" id="FungiDB:ACLA_033590"/>
<dbReference type="PANTHER" id="PTHR15938:SF0">
    <property type="entry name" value="HOMOLOGOUS-PAIRING PROTEIN 2 HOMOLOG"/>
    <property type="match status" value="1"/>
</dbReference>
<keyword evidence="2" id="KW-0233">DNA recombination</keyword>
<gene>
    <name evidence="6" type="ORF">ACLA_033590</name>
</gene>
<keyword evidence="5" id="KW-0175">Coiled coil</keyword>